<feature type="region of interest" description="Disordered" evidence="8">
    <location>
        <begin position="473"/>
        <end position="645"/>
    </location>
</feature>
<evidence type="ECO:0000256" key="2">
    <source>
        <dbReference type="ARBA" id="ARBA00012759"/>
    </source>
</evidence>
<evidence type="ECO:0000256" key="6">
    <source>
        <dbReference type="ARBA" id="ARBA00022807"/>
    </source>
</evidence>
<evidence type="ECO:0000256" key="5">
    <source>
        <dbReference type="ARBA" id="ARBA00022801"/>
    </source>
</evidence>
<dbReference type="AlphaFoldDB" id="A0A2C6L878"/>
<dbReference type="VEuPathDB" id="ToxoDB:CSUI_002395"/>
<dbReference type="Pfam" id="PF21403">
    <property type="entry name" value="OTU1_UBXL"/>
    <property type="match status" value="1"/>
</dbReference>
<feature type="region of interest" description="Disordered" evidence="8">
    <location>
        <begin position="103"/>
        <end position="195"/>
    </location>
</feature>
<dbReference type="RefSeq" id="XP_067925422.1">
    <property type="nucleotide sequence ID" value="XM_068062597.1"/>
</dbReference>
<evidence type="ECO:0000256" key="8">
    <source>
        <dbReference type="SAM" id="MobiDB-lite"/>
    </source>
</evidence>
<keyword evidence="5" id="KW-0378">Hydrolase</keyword>
<feature type="compositionally biased region" description="Basic and acidic residues" evidence="8">
    <location>
        <begin position="413"/>
        <end position="423"/>
    </location>
</feature>
<evidence type="ECO:0000256" key="1">
    <source>
        <dbReference type="ARBA" id="ARBA00000707"/>
    </source>
</evidence>
<feature type="compositionally biased region" description="Acidic residues" evidence="8">
    <location>
        <begin position="712"/>
        <end position="732"/>
    </location>
</feature>
<feature type="compositionally biased region" description="Polar residues" evidence="8">
    <location>
        <begin position="109"/>
        <end position="124"/>
    </location>
</feature>
<evidence type="ECO:0000256" key="4">
    <source>
        <dbReference type="ARBA" id="ARBA00022786"/>
    </source>
</evidence>
<feature type="compositionally biased region" description="Polar residues" evidence="8">
    <location>
        <begin position="425"/>
        <end position="435"/>
    </location>
</feature>
<comment type="caution">
    <text evidence="10">The sequence shown here is derived from an EMBL/GenBank/DDBJ whole genome shotgun (WGS) entry which is preliminary data.</text>
</comment>
<evidence type="ECO:0000256" key="3">
    <source>
        <dbReference type="ARBA" id="ARBA00022670"/>
    </source>
</evidence>
<feature type="compositionally biased region" description="Polar residues" evidence="8">
    <location>
        <begin position="673"/>
        <end position="684"/>
    </location>
</feature>
<comment type="catalytic activity">
    <reaction evidence="1">
        <text>Thiol-dependent hydrolysis of ester, thioester, amide, peptide and isopeptide bonds formed by the C-terminal Gly of ubiquitin (a 76-residue protein attached to proteins as an intracellular targeting signal).</text>
        <dbReference type="EC" id="3.4.19.12"/>
    </reaction>
</comment>
<feature type="compositionally biased region" description="Basic and acidic residues" evidence="8">
    <location>
        <begin position="559"/>
        <end position="568"/>
    </location>
</feature>
<proteinExistence type="predicted"/>
<feature type="domain" description="OTU1 Ubl" evidence="9">
    <location>
        <begin position="27"/>
        <end position="80"/>
    </location>
</feature>
<keyword evidence="7" id="KW-0175">Coiled coil</keyword>
<gene>
    <name evidence="10" type="ORF">CSUI_002395</name>
</gene>
<evidence type="ECO:0000313" key="11">
    <source>
        <dbReference type="Proteomes" id="UP000221165"/>
    </source>
</evidence>
<evidence type="ECO:0000256" key="7">
    <source>
        <dbReference type="SAM" id="Coils"/>
    </source>
</evidence>
<sequence>MASESSITTTDTAGISCSESPVEKVFKLRIRCPPFNPVIEVNASASYADLLKAVAEATQLPYLKEQEKFSLLVGFPPKRLVASPGDPISSLLSNGEVLTPERNRGAESASHQGHPQENPNSPSTPRGKKRGEGASERVISSLTSGPRGPGNIRTLSSPSSSTSRASSTTPGSSRRKCSGARGGGGHHTHSLGSTEEEVAENLVRLFTDKGNSAAEKGLRKAFSLALQQRYDETAADERWGAVQGRRFQIKEGHPQPGKFTVEYVAPVAGRADTKRSEEYTALPRGLVILVLSQVWQSAEDIDRHNLRPYYMAHAQPMMFWNIARHFDGDFASCFRQIIPAGEVDKLLERSRELSEKAKENKRQAEEAAQLRATRKLLREQRLAKHQAGQKPAKPRSTSRGGGAEDFQQQGENVRAKEEQEHSRHTSSVPLQSGSESVIQVECHGRIDALVETSVVAEERVKQVQRQGDAVGVPADMETPVAGDDSEKKVSGGAAQSCVDGRAKPREETGEETCKTIGTVTDSPIGDGASSATESPSAVQLDANEESAGGNKLAGEGGEEEKKTEDGKTQQDSAEVVAPHSPKYPEMTQASSSRPEHVTAIEGTGSQEGGLADSSLGAKNKEGKATGRLEGEPGSSMLPEMTLLPDRRQPVLNYQVGIGQTALAAAVPRRNHSRTGASSQLVSQSDRGDQGTAGRRARRKAPTPVVPGVVSEGWEEEGDDDYNPSSQDEEAGEEILTPAKPRKPRKKRRVDSKPAASVN</sequence>
<feature type="compositionally biased region" description="Low complexity" evidence="8">
    <location>
        <begin position="153"/>
        <end position="172"/>
    </location>
</feature>
<evidence type="ECO:0000259" key="9">
    <source>
        <dbReference type="Pfam" id="PF21403"/>
    </source>
</evidence>
<accession>A0A2C6L878</accession>
<keyword evidence="3" id="KW-0645">Protease</keyword>
<feature type="compositionally biased region" description="Basic residues" evidence="8">
    <location>
        <begin position="739"/>
        <end position="749"/>
    </location>
</feature>
<feature type="region of interest" description="Disordered" evidence="8">
    <location>
        <begin position="382"/>
        <end position="435"/>
    </location>
</feature>
<protein>
    <recommendedName>
        <fullName evidence="2">ubiquitinyl hydrolase 1</fullName>
        <ecNumber evidence="2">3.4.19.12</ecNumber>
    </recommendedName>
</protein>
<organism evidence="10 11">
    <name type="scientific">Cystoisospora suis</name>
    <dbReference type="NCBI Taxonomy" id="483139"/>
    <lineage>
        <taxon>Eukaryota</taxon>
        <taxon>Sar</taxon>
        <taxon>Alveolata</taxon>
        <taxon>Apicomplexa</taxon>
        <taxon>Conoidasida</taxon>
        <taxon>Coccidia</taxon>
        <taxon>Eucoccidiorida</taxon>
        <taxon>Eimeriorina</taxon>
        <taxon>Sarcocystidae</taxon>
        <taxon>Cystoisospora</taxon>
    </lineage>
</organism>
<feature type="compositionally biased region" description="Basic and acidic residues" evidence="8">
    <location>
        <begin position="500"/>
        <end position="513"/>
    </location>
</feature>
<keyword evidence="4" id="KW-0833">Ubl conjugation pathway</keyword>
<dbReference type="OrthoDB" id="333752at2759"/>
<feature type="coiled-coil region" evidence="7">
    <location>
        <begin position="343"/>
        <end position="380"/>
    </location>
</feature>
<dbReference type="Gene3D" id="3.10.20.90">
    <property type="entry name" value="Phosphatidylinositol 3-kinase Catalytic Subunit, Chain A, domain 1"/>
    <property type="match status" value="1"/>
</dbReference>
<dbReference type="GeneID" id="94425808"/>
<keyword evidence="11" id="KW-1185">Reference proteome</keyword>
<dbReference type="EC" id="3.4.19.12" evidence="2"/>
<name>A0A2C6L878_9APIC</name>
<dbReference type="InterPro" id="IPR048857">
    <property type="entry name" value="OTU1_Ubl"/>
</dbReference>
<feature type="compositionally biased region" description="Basic residues" evidence="8">
    <location>
        <begin position="173"/>
        <end position="189"/>
    </location>
</feature>
<feature type="region of interest" description="Disordered" evidence="8">
    <location>
        <begin position="664"/>
        <end position="758"/>
    </location>
</feature>
<dbReference type="EMBL" id="MIGC01001017">
    <property type="protein sequence ID" value="PHJ23748.1"/>
    <property type="molecule type" value="Genomic_DNA"/>
</dbReference>
<dbReference type="Proteomes" id="UP000221165">
    <property type="component" value="Unassembled WGS sequence"/>
</dbReference>
<keyword evidence="6" id="KW-0788">Thiol protease</keyword>
<reference evidence="10 11" key="1">
    <citation type="journal article" date="2017" name="Int. J. Parasitol.">
        <title>The genome of the protozoan parasite Cystoisospora suis and a reverse vaccinology approach to identify vaccine candidates.</title>
        <authorList>
            <person name="Palmieri N."/>
            <person name="Shrestha A."/>
            <person name="Ruttkowski B."/>
            <person name="Beck T."/>
            <person name="Vogl C."/>
            <person name="Tomley F."/>
            <person name="Blake D.P."/>
            <person name="Joachim A."/>
        </authorList>
    </citation>
    <scope>NUCLEOTIDE SEQUENCE [LARGE SCALE GENOMIC DNA]</scope>
    <source>
        <strain evidence="10 11">Wien I</strain>
    </source>
</reference>
<evidence type="ECO:0000313" key="10">
    <source>
        <dbReference type="EMBL" id="PHJ23748.1"/>
    </source>
</evidence>
<feature type="compositionally biased region" description="Basic and acidic residues" evidence="8">
    <location>
        <begin position="618"/>
        <end position="630"/>
    </location>
</feature>